<sequence>ELKMMKRKEQGIIKIVITYDR</sequence>
<protein>
    <submittedName>
        <fullName evidence="1">Uncharacterized protein</fullName>
    </submittedName>
</protein>
<dbReference type="EMBL" id="LAZR01024233">
    <property type="protein sequence ID" value="KKL75854.1"/>
    <property type="molecule type" value="Genomic_DNA"/>
</dbReference>
<dbReference type="AlphaFoldDB" id="A0A0F9EP94"/>
<reference evidence="1" key="1">
    <citation type="journal article" date="2015" name="Nature">
        <title>Complex archaea that bridge the gap between prokaryotes and eukaryotes.</title>
        <authorList>
            <person name="Spang A."/>
            <person name="Saw J.H."/>
            <person name="Jorgensen S.L."/>
            <person name="Zaremba-Niedzwiedzka K."/>
            <person name="Martijn J."/>
            <person name="Lind A.E."/>
            <person name="van Eijk R."/>
            <person name="Schleper C."/>
            <person name="Guy L."/>
            <person name="Ettema T.J."/>
        </authorList>
    </citation>
    <scope>NUCLEOTIDE SEQUENCE</scope>
</reference>
<gene>
    <name evidence="1" type="ORF">LCGC14_2050750</name>
</gene>
<name>A0A0F9EP94_9ZZZZ</name>
<proteinExistence type="predicted"/>
<evidence type="ECO:0000313" key="1">
    <source>
        <dbReference type="EMBL" id="KKL75854.1"/>
    </source>
</evidence>
<organism evidence="1">
    <name type="scientific">marine sediment metagenome</name>
    <dbReference type="NCBI Taxonomy" id="412755"/>
    <lineage>
        <taxon>unclassified sequences</taxon>
        <taxon>metagenomes</taxon>
        <taxon>ecological metagenomes</taxon>
    </lineage>
</organism>
<feature type="non-terminal residue" evidence="1">
    <location>
        <position position="1"/>
    </location>
</feature>
<comment type="caution">
    <text evidence="1">The sequence shown here is derived from an EMBL/GenBank/DDBJ whole genome shotgun (WGS) entry which is preliminary data.</text>
</comment>
<accession>A0A0F9EP94</accession>